<evidence type="ECO:0000256" key="1">
    <source>
        <dbReference type="SAM" id="MobiDB-lite"/>
    </source>
</evidence>
<proteinExistence type="predicted"/>
<dbReference type="InterPro" id="IPR009057">
    <property type="entry name" value="Homeodomain-like_sf"/>
</dbReference>
<evidence type="ECO:0000313" key="3">
    <source>
        <dbReference type="EMBL" id="EFQ92104.1"/>
    </source>
</evidence>
<gene>
    <name evidence="3" type="ORF">PTT_10871</name>
</gene>
<dbReference type="AlphaFoldDB" id="E3RQ95"/>
<organism evidence="4">
    <name type="scientific">Pyrenophora teres f. teres (strain 0-1)</name>
    <name type="common">Barley net blotch fungus</name>
    <name type="synonym">Drechslera teres f. teres</name>
    <dbReference type="NCBI Taxonomy" id="861557"/>
    <lineage>
        <taxon>Eukaryota</taxon>
        <taxon>Fungi</taxon>
        <taxon>Dikarya</taxon>
        <taxon>Ascomycota</taxon>
        <taxon>Pezizomycotina</taxon>
        <taxon>Dothideomycetes</taxon>
        <taxon>Pleosporomycetidae</taxon>
        <taxon>Pleosporales</taxon>
        <taxon>Pleosporineae</taxon>
        <taxon>Pleosporaceae</taxon>
        <taxon>Pyrenophora</taxon>
    </lineage>
</organism>
<dbReference type="GO" id="GO:0003677">
    <property type="term" value="F:DNA binding"/>
    <property type="evidence" value="ECO:0007669"/>
    <property type="project" value="InterPro"/>
</dbReference>
<evidence type="ECO:0000313" key="4">
    <source>
        <dbReference type="Proteomes" id="UP000001067"/>
    </source>
</evidence>
<dbReference type="Proteomes" id="UP000001067">
    <property type="component" value="Unassembled WGS sequence"/>
</dbReference>
<name>E3RQ95_PYRTT</name>
<sequence>MLGEWPPSSTPTAFELHTSMSQPPDLEQLSKKERIKAALQAIKSPEKLSLQHAATTYKVSRTTLRRQRVRKMSPRDTHPKSSSLQKIEEAALKHYIKKLDAQEFAPTLRSVEDIANQLRAARGDKPVGPR</sequence>
<keyword evidence="4" id="KW-1185">Reference proteome</keyword>
<accession>E3RQ95</accession>
<evidence type="ECO:0000259" key="2">
    <source>
        <dbReference type="Pfam" id="PF05225"/>
    </source>
</evidence>
<reference evidence="3 4" key="1">
    <citation type="journal article" date="2010" name="Genome Biol.">
        <title>A first genome assembly of the barley fungal pathogen Pyrenophora teres f. teres.</title>
        <authorList>
            <person name="Ellwood S.R."/>
            <person name="Liu Z."/>
            <person name="Syme R.A."/>
            <person name="Lai Z."/>
            <person name="Hane J.K."/>
            <person name="Keiper F."/>
            <person name="Moffat C.S."/>
            <person name="Oliver R.P."/>
            <person name="Friesen T.L."/>
        </authorList>
    </citation>
    <scope>NUCLEOTIDE SEQUENCE [LARGE SCALE GENOMIC DNA]</scope>
    <source>
        <strain evidence="3 4">0-1</strain>
    </source>
</reference>
<dbReference type="HOGENOM" id="CLU_013929_8_5_1"/>
<feature type="domain" description="HTH psq-type" evidence="2">
    <location>
        <begin position="32"/>
        <end position="70"/>
    </location>
</feature>
<dbReference type="OrthoDB" id="3691787at2759"/>
<dbReference type="SUPFAM" id="SSF46689">
    <property type="entry name" value="Homeodomain-like"/>
    <property type="match status" value="1"/>
</dbReference>
<protein>
    <recommendedName>
        <fullName evidence="2">HTH psq-type domain-containing protein</fullName>
    </recommendedName>
</protein>
<dbReference type="KEGG" id="pte:PTT_10871"/>
<dbReference type="Pfam" id="PF05225">
    <property type="entry name" value="HTH_psq"/>
    <property type="match status" value="1"/>
</dbReference>
<dbReference type="InterPro" id="IPR007889">
    <property type="entry name" value="HTH_Psq"/>
</dbReference>
<dbReference type="Gene3D" id="1.10.10.60">
    <property type="entry name" value="Homeodomain-like"/>
    <property type="match status" value="1"/>
</dbReference>
<feature type="region of interest" description="Disordered" evidence="1">
    <location>
        <begin position="1"/>
        <end position="24"/>
    </location>
</feature>
<dbReference type="EMBL" id="GL534448">
    <property type="protein sequence ID" value="EFQ92104.1"/>
    <property type="molecule type" value="Genomic_DNA"/>
</dbReference>